<protein>
    <submittedName>
        <fullName evidence="3">F420-dependent NADP reductase</fullName>
        <ecNumber evidence="3">1.5.1.40</ecNumber>
    </submittedName>
</protein>
<dbReference type="GO" id="GO:0070967">
    <property type="term" value="F:coenzyme F420 binding"/>
    <property type="evidence" value="ECO:0007669"/>
    <property type="project" value="InterPro"/>
</dbReference>
<dbReference type="GO" id="GO:0015677">
    <property type="term" value="P:copper ion import"/>
    <property type="evidence" value="ECO:0007669"/>
    <property type="project" value="TreeGrafter"/>
</dbReference>
<dbReference type="PANTHER" id="PTHR14239:SF0">
    <property type="entry name" value="F420-DEPENDENT NADP REDUCTASE"/>
    <property type="match status" value="1"/>
</dbReference>
<feature type="domain" description="Pyrroline-5-carboxylate reductase catalytic N-terminal" evidence="2">
    <location>
        <begin position="2"/>
        <end position="101"/>
    </location>
</feature>
<accession>A0A7G9YHD8</accession>
<dbReference type="InterPro" id="IPR010185">
    <property type="entry name" value="NpdG"/>
</dbReference>
<dbReference type="InterPro" id="IPR051267">
    <property type="entry name" value="STEAP_metalloreductase"/>
</dbReference>
<dbReference type="NCBIfam" id="TIGR01915">
    <property type="entry name" value="npdG"/>
    <property type="match status" value="1"/>
</dbReference>
<dbReference type="EC" id="1.5.1.40" evidence="3"/>
<dbReference type="AlphaFoldDB" id="A0A7G9YHD8"/>
<name>A0A7G9YHD8_9EURY</name>
<dbReference type="SUPFAM" id="SSF51735">
    <property type="entry name" value="NAD(P)-binding Rossmann-fold domains"/>
    <property type="match status" value="1"/>
</dbReference>
<dbReference type="PANTHER" id="PTHR14239">
    <property type="entry name" value="DUDULIN-RELATED"/>
    <property type="match status" value="1"/>
</dbReference>
<dbReference type="InterPro" id="IPR028939">
    <property type="entry name" value="P5C_Rdtase_cat_N"/>
</dbReference>
<dbReference type="InterPro" id="IPR036291">
    <property type="entry name" value="NAD(P)-bd_dom_sf"/>
</dbReference>
<dbReference type="GO" id="GO:0052851">
    <property type="term" value="F:ferric-chelate reductase (NADPH) activity"/>
    <property type="evidence" value="ECO:0007669"/>
    <property type="project" value="TreeGrafter"/>
</dbReference>
<dbReference type="GO" id="GO:0006740">
    <property type="term" value="P:NADPH regeneration"/>
    <property type="evidence" value="ECO:0007669"/>
    <property type="project" value="InterPro"/>
</dbReference>
<dbReference type="EMBL" id="MT631262">
    <property type="protein sequence ID" value="QNO47422.1"/>
    <property type="molecule type" value="Genomic_DNA"/>
</dbReference>
<proteinExistence type="predicted"/>
<dbReference type="Pfam" id="PF03807">
    <property type="entry name" value="F420_oxidored"/>
    <property type="match status" value="1"/>
</dbReference>
<dbReference type="GO" id="GO:0005886">
    <property type="term" value="C:plasma membrane"/>
    <property type="evidence" value="ECO:0007669"/>
    <property type="project" value="TreeGrafter"/>
</dbReference>
<organism evidence="3">
    <name type="scientific">Candidatus Methanogaster sp. ANME-2c ERB4</name>
    <dbReference type="NCBI Taxonomy" id="2759911"/>
    <lineage>
        <taxon>Archaea</taxon>
        <taxon>Methanobacteriati</taxon>
        <taxon>Methanobacteriota</taxon>
        <taxon>Stenosarchaea group</taxon>
        <taxon>Methanomicrobia</taxon>
        <taxon>Methanosarcinales</taxon>
        <taxon>ANME-2 cluster</taxon>
        <taxon>Candidatus Methanogasteraceae</taxon>
        <taxon>Candidatus Methanogaster</taxon>
    </lineage>
</organism>
<evidence type="ECO:0000259" key="2">
    <source>
        <dbReference type="Pfam" id="PF03807"/>
    </source>
</evidence>
<keyword evidence="1 3" id="KW-0560">Oxidoreductase</keyword>
<reference evidence="3" key="1">
    <citation type="submission" date="2020-06" db="EMBL/GenBank/DDBJ databases">
        <title>Unique genomic features of the anaerobic methanotrophic archaea.</title>
        <authorList>
            <person name="Chadwick G.L."/>
            <person name="Skennerton C.T."/>
            <person name="Laso-Perez R."/>
            <person name="Leu A.O."/>
            <person name="Speth D.R."/>
            <person name="Yu H."/>
            <person name="Morgan-Lang C."/>
            <person name="Hatzenpichler R."/>
            <person name="Goudeau D."/>
            <person name="Malmstrom R."/>
            <person name="Brazelton W.J."/>
            <person name="Woyke T."/>
            <person name="Hallam S.J."/>
            <person name="Tyson G.W."/>
            <person name="Wegener G."/>
            <person name="Boetius A."/>
            <person name="Orphan V."/>
        </authorList>
    </citation>
    <scope>NUCLEOTIDE SEQUENCE</scope>
</reference>
<evidence type="ECO:0000313" key="3">
    <source>
        <dbReference type="EMBL" id="QNO47422.1"/>
    </source>
</evidence>
<dbReference type="GO" id="GO:0008823">
    <property type="term" value="F:cupric reductase (NADH) activity"/>
    <property type="evidence" value="ECO:0007669"/>
    <property type="project" value="TreeGrafter"/>
</dbReference>
<gene>
    <name evidence="3" type="primary">fno</name>
    <name evidence="3" type="ORF">MPGFIOMI_00020</name>
</gene>
<sequence>MRIAVLGGTGNIGEGFALHWAEKHHIHIGSRKSEKAEAAAQRFNETLVNCGRKGTIEGFDNRTAAEDSDVIILTIPYAHVAGVIDVVRPVLSDQIIVSPAVPMSRGEYFEYNAPAQGSAAQEVQAMLPEGMNVVAAFHTVASRKLCSLDPLFKCDVMICGDDRRSKEVIIELTHEVECLHPLDVGPLALASTIESLTPLLLNIAVLNHMKDPSIKVL</sequence>
<dbReference type="GO" id="GO:0050661">
    <property type="term" value="F:NADP binding"/>
    <property type="evidence" value="ECO:0007669"/>
    <property type="project" value="InterPro"/>
</dbReference>
<dbReference type="GO" id="GO:0016651">
    <property type="term" value="F:oxidoreductase activity, acting on NAD(P)H"/>
    <property type="evidence" value="ECO:0007669"/>
    <property type="project" value="InterPro"/>
</dbReference>
<dbReference type="Gene3D" id="3.40.50.720">
    <property type="entry name" value="NAD(P)-binding Rossmann-like Domain"/>
    <property type="match status" value="1"/>
</dbReference>
<dbReference type="GO" id="GO:0102261">
    <property type="term" value="F:8-hydroxy-5-deazaflavin:NADPH oxidoreductase activity"/>
    <property type="evidence" value="ECO:0007669"/>
    <property type="project" value="UniProtKB-EC"/>
</dbReference>
<evidence type="ECO:0000256" key="1">
    <source>
        <dbReference type="ARBA" id="ARBA00023002"/>
    </source>
</evidence>